<dbReference type="RefSeq" id="WP_344064118.1">
    <property type="nucleotide sequence ID" value="NZ_BAAAPN010000035.1"/>
</dbReference>
<evidence type="ECO:0000256" key="5">
    <source>
        <dbReference type="ARBA" id="ARBA00022692"/>
    </source>
</evidence>
<feature type="transmembrane region" description="Helical" evidence="10">
    <location>
        <begin position="379"/>
        <end position="402"/>
    </location>
</feature>
<evidence type="ECO:0000256" key="7">
    <source>
        <dbReference type="ARBA" id="ARBA00023065"/>
    </source>
</evidence>
<evidence type="ECO:0000256" key="6">
    <source>
        <dbReference type="ARBA" id="ARBA00022989"/>
    </source>
</evidence>
<feature type="transmembrane region" description="Helical" evidence="10">
    <location>
        <begin position="226"/>
        <end position="249"/>
    </location>
</feature>
<dbReference type="InterPro" id="IPR006037">
    <property type="entry name" value="RCK_C"/>
</dbReference>
<proteinExistence type="predicted"/>
<evidence type="ECO:0000259" key="11">
    <source>
        <dbReference type="PROSITE" id="PS51202"/>
    </source>
</evidence>
<keyword evidence="6 10" id="KW-1133">Transmembrane helix</keyword>
<gene>
    <name evidence="12" type="ORF">GCM10009810_14320</name>
</gene>
<evidence type="ECO:0000256" key="9">
    <source>
        <dbReference type="SAM" id="MobiDB-lite"/>
    </source>
</evidence>
<feature type="transmembrane region" description="Helical" evidence="10">
    <location>
        <begin position="255"/>
        <end position="273"/>
    </location>
</feature>
<feature type="transmembrane region" description="Helical" evidence="10">
    <location>
        <begin position="129"/>
        <end position="151"/>
    </location>
</feature>
<evidence type="ECO:0000256" key="1">
    <source>
        <dbReference type="ARBA" id="ARBA00004651"/>
    </source>
</evidence>
<feature type="transmembrane region" description="Helical" evidence="10">
    <location>
        <begin position="196"/>
        <end position="219"/>
    </location>
</feature>
<feature type="transmembrane region" description="Helical" evidence="10">
    <location>
        <begin position="102"/>
        <end position="123"/>
    </location>
</feature>
<evidence type="ECO:0000313" key="12">
    <source>
        <dbReference type="EMBL" id="GAA1755690.1"/>
    </source>
</evidence>
<dbReference type="SUPFAM" id="SSF116726">
    <property type="entry name" value="TrkA C-terminal domain-like"/>
    <property type="match status" value="1"/>
</dbReference>
<keyword evidence="7" id="KW-0406">Ion transport</keyword>
<dbReference type="Proteomes" id="UP001501475">
    <property type="component" value="Unassembled WGS sequence"/>
</dbReference>
<dbReference type="NCBIfam" id="NF003716">
    <property type="entry name" value="PRK05326.1-3"/>
    <property type="match status" value="1"/>
</dbReference>
<dbReference type="InterPro" id="IPR006153">
    <property type="entry name" value="Cation/H_exchanger_TM"/>
</dbReference>
<evidence type="ECO:0000256" key="3">
    <source>
        <dbReference type="ARBA" id="ARBA00022449"/>
    </source>
</evidence>
<feature type="transmembrane region" description="Helical" evidence="10">
    <location>
        <begin position="46"/>
        <end position="65"/>
    </location>
</feature>
<organism evidence="12 13">
    <name type="scientific">Nostocoides vanveenii</name>
    <dbReference type="NCBI Taxonomy" id="330835"/>
    <lineage>
        <taxon>Bacteria</taxon>
        <taxon>Bacillati</taxon>
        <taxon>Actinomycetota</taxon>
        <taxon>Actinomycetes</taxon>
        <taxon>Micrococcales</taxon>
        <taxon>Intrasporangiaceae</taxon>
        <taxon>Nostocoides</taxon>
    </lineage>
</organism>
<dbReference type="Pfam" id="PF02080">
    <property type="entry name" value="TrkA_C"/>
    <property type="match status" value="1"/>
</dbReference>
<evidence type="ECO:0000256" key="2">
    <source>
        <dbReference type="ARBA" id="ARBA00022448"/>
    </source>
</evidence>
<dbReference type="InterPro" id="IPR036721">
    <property type="entry name" value="RCK_C_sf"/>
</dbReference>
<keyword evidence="8 10" id="KW-0472">Membrane</keyword>
<comment type="subcellular location">
    <subcellularLocation>
        <location evidence="1">Cell membrane</location>
        <topology evidence="1">Multi-pass membrane protein</topology>
    </subcellularLocation>
</comment>
<keyword evidence="13" id="KW-1185">Reference proteome</keyword>
<dbReference type="NCBIfam" id="NF003715">
    <property type="entry name" value="PRK05326.1-2"/>
    <property type="match status" value="1"/>
</dbReference>
<feature type="domain" description="RCK C-terminal" evidence="11">
    <location>
        <begin position="414"/>
        <end position="495"/>
    </location>
</feature>
<feature type="transmembrane region" description="Helical" evidence="10">
    <location>
        <begin position="314"/>
        <end position="339"/>
    </location>
</feature>
<evidence type="ECO:0000256" key="10">
    <source>
        <dbReference type="SAM" id="Phobius"/>
    </source>
</evidence>
<keyword evidence="5 10" id="KW-0812">Transmembrane</keyword>
<keyword evidence="4" id="KW-1003">Cell membrane</keyword>
<evidence type="ECO:0000256" key="4">
    <source>
        <dbReference type="ARBA" id="ARBA00022475"/>
    </source>
</evidence>
<dbReference type="PANTHER" id="PTHR32507:SF7">
    <property type="entry name" value="K(+)_H(+) ANTIPORTER NHAP2"/>
    <property type="match status" value="1"/>
</dbReference>
<feature type="transmembrane region" description="Helical" evidence="10">
    <location>
        <begin position="346"/>
        <end position="367"/>
    </location>
</feature>
<evidence type="ECO:0000313" key="13">
    <source>
        <dbReference type="Proteomes" id="UP001501475"/>
    </source>
</evidence>
<feature type="region of interest" description="Disordered" evidence="9">
    <location>
        <begin position="504"/>
        <end position="532"/>
    </location>
</feature>
<keyword evidence="3" id="KW-0050">Antiport</keyword>
<keyword evidence="2" id="KW-0813">Transport</keyword>
<name>A0ABN2KHF6_9MICO</name>
<protein>
    <submittedName>
        <fullName evidence="12">Potassium/proton antiporter</fullName>
    </submittedName>
</protein>
<dbReference type="Gene3D" id="1.20.1530.20">
    <property type="match status" value="1"/>
</dbReference>
<feature type="transmembrane region" description="Helical" evidence="10">
    <location>
        <begin position="12"/>
        <end position="34"/>
    </location>
</feature>
<accession>A0ABN2KHF6</accession>
<dbReference type="Gene3D" id="3.30.70.1450">
    <property type="entry name" value="Regulator of K+ conductance, C-terminal domain"/>
    <property type="match status" value="1"/>
</dbReference>
<feature type="transmembrane region" description="Helical" evidence="10">
    <location>
        <begin position="280"/>
        <end position="302"/>
    </location>
</feature>
<feature type="transmembrane region" description="Helical" evidence="10">
    <location>
        <begin position="172"/>
        <end position="190"/>
    </location>
</feature>
<sequence length="532" mass="55279">MFPLATDLAAGFTLSELTIALLVGSLILIVCVAAIRLSTRTGMPSLLIYLAVGLAVGEKGLGIGFESEQLTQVLGYAALILILAEGGLSTQWSGIRGAVGPALILSTVGVVVSVAVVATAGHYVLGWSWVTALLIGAILSSTDAAAVFAVLRNVPLPRRLTGMLEAEAGFNDAPVVILVTALSAYAAHTGEVISPLWMPFVAIAELAGGALIGLLVGYLGGRLMRLSAAGASGLFSIGIIAVTVLAYAVAASLHLSGFIATYLAALVLGNMGLPHRAAVHAFATGVGWLAQIGLFVLLGLLASPSGFPTQVVPALVIGLVLLILARPLSVVASTILFGYSRADRLFLSWAGLRGAVPVVLATVPVTAKARNVDWIYDLVFVLVVIFTLVQAPTLPWVARILGVTESHKAREMTVESTPMDDLGAQLLHVDIGPASHLHGVAIFELRLPDGADVALVVRHGQTMVPTGRTTLRHDDQLLVVCTNAARERTEKLLHSISTAGRLAGWSARPAKDRKRPGRPGRGTVGSVGDKAE</sequence>
<dbReference type="PROSITE" id="PS51202">
    <property type="entry name" value="RCK_C"/>
    <property type="match status" value="1"/>
</dbReference>
<evidence type="ECO:0000256" key="8">
    <source>
        <dbReference type="ARBA" id="ARBA00023136"/>
    </source>
</evidence>
<dbReference type="PANTHER" id="PTHR32507">
    <property type="entry name" value="NA(+)/H(+) ANTIPORTER 1"/>
    <property type="match status" value="1"/>
</dbReference>
<dbReference type="InterPro" id="IPR038770">
    <property type="entry name" value="Na+/solute_symporter_sf"/>
</dbReference>
<comment type="caution">
    <text evidence="12">The sequence shown here is derived from an EMBL/GenBank/DDBJ whole genome shotgun (WGS) entry which is preliminary data.</text>
</comment>
<dbReference type="Pfam" id="PF00999">
    <property type="entry name" value="Na_H_Exchanger"/>
    <property type="match status" value="1"/>
</dbReference>
<feature type="transmembrane region" description="Helical" evidence="10">
    <location>
        <begin position="71"/>
        <end position="90"/>
    </location>
</feature>
<dbReference type="EMBL" id="BAAAPN010000035">
    <property type="protein sequence ID" value="GAA1755690.1"/>
    <property type="molecule type" value="Genomic_DNA"/>
</dbReference>
<reference evidence="12 13" key="1">
    <citation type="journal article" date="2019" name="Int. J. Syst. Evol. Microbiol.">
        <title>The Global Catalogue of Microorganisms (GCM) 10K type strain sequencing project: providing services to taxonomists for standard genome sequencing and annotation.</title>
        <authorList>
            <consortium name="The Broad Institute Genomics Platform"/>
            <consortium name="The Broad Institute Genome Sequencing Center for Infectious Disease"/>
            <person name="Wu L."/>
            <person name="Ma J."/>
        </authorList>
    </citation>
    <scope>NUCLEOTIDE SEQUENCE [LARGE SCALE GENOMIC DNA]</scope>
    <source>
        <strain evidence="12 13">JCM 15591</strain>
    </source>
</reference>